<proteinExistence type="predicted"/>
<evidence type="ECO:0000313" key="2">
    <source>
        <dbReference type="EMBL" id="KAK3009589.1"/>
    </source>
</evidence>
<dbReference type="AlphaFoldDB" id="A0AA88VL86"/>
<accession>A0AA88VL86</accession>
<dbReference type="InterPro" id="IPR041577">
    <property type="entry name" value="RT_RNaseH_2"/>
</dbReference>
<protein>
    <recommendedName>
        <fullName evidence="1">Reverse transcriptase/retrotransposon-derived protein RNase H-like domain-containing protein</fullName>
    </recommendedName>
</protein>
<reference evidence="2" key="1">
    <citation type="submission" date="2022-12" db="EMBL/GenBank/DDBJ databases">
        <title>Draft genome assemblies for two species of Escallonia (Escalloniales).</title>
        <authorList>
            <person name="Chanderbali A."/>
            <person name="Dervinis C."/>
            <person name="Anghel I."/>
            <person name="Soltis D."/>
            <person name="Soltis P."/>
            <person name="Zapata F."/>
        </authorList>
    </citation>
    <scope>NUCLEOTIDE SEQUENCE</scope>
    <source>
        <strain evidence="2">UCBG64.0493</strain>
        <tissue evidence="2">Leaf</tissue>
    </source>
</reference>
<comment type="caution">
    <text evidence="2">The sequence shown here is derived from an EMBL/GenBank/DDBJ whole genome shotgun (WGS) entry which is preliminary data.</text>
</comment>
<gene>
    <name evidence="2" type="ORF">RJ639_014725</name>
</gene>
<evidence type="ECO:0000259" key="1">
    <source>
        <dbReference type="Pfam" id="PF17919"/>
    </source>
</evidence>
<dbReference type="Pfam" id="PF17919">
    <property type="entry name" value="RT_RNaseH_2"/>
    <property type="match status" value="1"/>
</dbReference>
<sequence>MPTTTTIVRTTTVAVPTIPAVISAAVTTASAPVTVVPPAVTITHPAVNTVLPPLQTINVSTPTTTGTIHTTPPVMNSQADLMAILRAMQQSIERLQAAVDNPPPQSEPFQPPNERYRDSYYNPGEHRAERYTSSPVIIGRPFTEEVDHFPTPANFKMPPCESYDGTGDPMEHLACFISGMNLHLGPAKRPKASTTISFDDTDLEEVITPHDDALVISLQIDAYVIKCILVDTGSSADILFEEAFSQMKISRDRIRSVSSPCGFTGVRTSGKSNSPHRSYWDIPASSYTINQLPALKNIKDFEWTAECQASFEALKNYLATPPLLSKPLVGEELFLYLAIAESALSAVLVREQDDEEQLPQQERPFTWTLHVDGSSNVNGSRAETFVYFHITQVSRTDNASVDALSCLASLDPSGLSQTVHLELLHEPSINCHEVMQTEHEPSWMDPIKSYQPIVHKLEESFHALPDTRL</sequence>
<evidence type="ECO:0000313" key="3">
    <source>
        <dbReference type="Proteomes" id="UP001188597"/>
    </source>
</evidence>
<dbReference type="Gene3D" id="3.30.70.270">
    <property type="match status" value="1"/>
</dbReference>
<dbReference type="PANTHER" id="PTHR48475:SF1">
    <property type="entry name" value="RNASE H TYPE-1 DOMAIN-CONTAINING PROTEIN"/>
    <property type="match status" value="1"/>
</dbReference>
<dbReference type="EMBL" id="JAVXUP010001631">
    <property type="protein sequence ID" value="KAK3009589.1"/>
    <property type="molecule type" value="Genomic_DNA"/>
</dbReference>
<keyword evidence="3" id="KW-1185">Reference proteome</keyword>
<dbReference type="InterPro" id="IPR043502">
    <property type="entry name" value="DNA/RNA_pol_sf"/>
</dbReference>
<dbReference type="InterPro" id="IPR043128">
    <property type="entry name" value="Rev_trsase/Diguanyl_cyclase"/>
</dbReference>
<dbReference type="PANTHER" id="PTHR48475">
    <property type="entry name" value="RIBONUCLEASE H"/>
    <property type="match status" value="1"/>
</dbReference>
<organism evidence="2 3">
    <name type="scientific">Escallonia herrerae</name>
    <dbReference type="NCBI Taxonomy" id="1293975"/>
    <lineage>
        <taxon>Eukaryota</taxon>
        <taxon>Viridiplantae</taxon>
        <taxon>Streptophyta</taxon>
        <taxon>Embryophyta</taxon>
        <taxon>Tracheophyta</taxon>
        <taxon>Spermatophyta</taxon>
        <taxon>Magnoliopsida</taxon>
        <taxon>eudicotyledons</taxon>
        <taxon>Gunneridae</taxon>
        <taxon>Pentapetalae</taxon>
        <taxon>asterids</taxon>
        <taxon>campanulids</taxon>
        <taxon>Escalloniales</taxon>
        <taxon>Escalloniaceae</taxon>
        <taxon>Escallonia</taxon>
    </lineage>
</organism>
<dbReference type="Proteomes" id="UP001188597">
    <property type="component" value="Unassembled WGS sequence"/>
</dbReference>
<feature type="domain" description="Reverse transcriptase/retrotransposon-derived protein RNase H-like" evidence="1">
    <location>
        <begin position="303"/>
        <end position="356"/>
    </location>
</feature>
<name>A0AA88VL86_9ASTE</name>
<dbReference type="SUPFAM" id="SSF56672">
    <property type="entry name" value="DNA/RNA polymerases"/>
    <property type="match status" value="1"/>
</dbReference>